<organism evidence="2 3">
    <name type="scientific">Paramuricea clavata</name>
    <name type="common">Red gorgonian</name>
    <name type="synonym">Violescent sea-whip</name>
    <dbReference type="NCBI Taxonomy" id="317549"/>
    <lineage>
        <taxon>Eukaryota</taxon>
        <taxon>Metazoa</taxon>
        <taxon>Cnidaria</taxon>
        <taxon>Anthozoa</taxon>
        <taxon>Octocorallia</taxon>
        <taxon>Malacalcyonacea</taxon>
        <taxon>Plexauridae</taxon>
        <taxon>Paramuricea</taxon>
    </lineage>
</organism>
<dbReference type="EMBL" id="CACRXK020008879">
    <property type="protein sequence ID" value="CAB4015876.1"/>
    <property type="molecule type" value="Genomic_DNA"/>
</dbReference>
<feature type="compositionally biased region" description="Low complexity" evidence="1">
    <location>
        <begin position="130"/>
        <end position="140"/>
    </location>
</feature>
<sequence>MVSIAEADRNVLKFLWVDDISEEKPEIIVLRFTSVVFGVSSSPFLLNATIAHHIGQYETVDPTFVERFLKNIYVLDDLSTGGARVSDTYDFYAKSKLRLAEGGLNLRTFMSNSKELMNKIDANKSRLQITTDSTNNSNDTASVMNTSSDQASANKLVNAEGPMNAVGLEGESYTKTKLGSGKPSINQGEQKGLRWNTATDCFLFDLNSLVENAKNCEPTKPNVVSVVSSIYDPVGFLSPITIRLKILLQELHERKINQLGRTTRRHVKVSMVQISWETREGRTDGVP</sequence>
<feature type="compositionally biased region" description="Polar residues" evidence="1">
    <location>
        <begin position="141"/>
        <end position="150"/>
    </location>
</feature>
<dbReference type="PANTHER" id="PTHR47331">
    <property type="entry name" value="PHD-TYPE DOMAIN-CONTAINING PROTEIN"/>
    <property type="match status" value="1"/>
</dbReference>
<evidence type="ECO:0000313" key="3">
    <source>
        <dbReference type="Proteomes" id="UP001152795"/>
    </source>
</evidence>
<gene>
    <name evidence="2" type="ORF">PACLA_8A000633</name>
</gene>
<accession>A0A7D9IS27</accession>
<dbReference type="OrthoDB" id="6135595at2759"/>
<evidence type="ECO:0000256" key="1">
    <source>
        <dbReference type="SAM" id="MobiDB-lite"/>
    </source>
</evidence>
<feature type="region of interest" description="Disordered" evidence="1">
    <location>
        <begin position="130"/>
        <end position="150"/>
    </location>
</feature>
<keyword evidence="3" id="KW-1185">Reference proteome</keyword>
<name>A0A7D9IS27_PARCT</name>
<dbReference type="AlphaFoldDB" id="A0A7D9IS27"/>
<comment type="caution">
    <text evidence="2">The sequence shown here is derived from an EMBL/GenBank/DDBJ whole genome shotgun (WGS) entry which is preliminary data.</text>
</comment>
<evidence type="ECO:0000313" key="2">
    <source>
        <dbReference type="EMBL" id="CAB4015876.1"/>
    </source>
</evidence>
<reference evidence="2" key="1">
    <citation type="submission" date="2020-04" db="EMBL/GenBank/DDBJ databases">
        <authorList>
            <person name="Alioto T."/>
            <person name="Alioto T."/>
            <person name="Gomez Garrido J."/>
        </authorList>
    </citation>
    <scope>NUCLEOTIDE SEQUENCE</scope>
    <source>
        <strain evidence="2">A484AB</strain>
    </source>
</reference>
<dbReference type="InterPro" id="IPR008042">
    <property type="entry name" value="Retrotrans_Pao"/>
</dbReference>
<proteinExistence type="predicted"/>
<dbReference type="Pfam" id="PF05380">
    <property type="entry name" value="Peptidase_A17"/>
    <property type="match status" value="1"/>
</dbReference>
<dbReference type="Proteomes" id="UP001152795">
    <property type="component" value="Unassembled WGS sequence"/>
</dbReference>
<dbReference type="PANTHER" id="PTHR47331:SF5">
    <property type="entry name" value="RIBONUCLEASE H"/>
    <property type="match status" value="1"/>
</dbReference>
<protein>
    <submittedName>
        <fullName evidence="2">Uncharacterized protein</fullName>
    </submittedName>
</protein>